<evidence type="ECO:0000313" key="1">
    <source>
        <dbReference type="EMBL" id="GAI97986.1"/>
    </source>
</evidence>
<gene>
    <name evidence="1" type="ORF">S12H4_31444</name>
</gene>
<name>X1U306_9ZZZZ</name>
<sequence length="141" mass="16308">MTNILLILCLTCLSNLQQKEMYGYRAPLPGKVAPECYQDNHVRAWIFFTDKGFGQDNYARILETVSNNMERSAYERRLRKGSIIDYGDVPLNRDYISEVEALGGLLIEESKWLNAASFWIFKQDIDRIASLDFVYKINKVA</sequence>
<accession>X1U306</accession>
<dbReference type="EMBL" id="BARW01018353">
    <property type="protein sequence ID" value="GAI97986.1"/>
    <property type="molecule type" value="Genomic_DNA"/>
</dbReference>
<protein>
    <submittedName>
        <fullName evidence="1">Uncharacterized protein</fullName>
    </submittedName>
</protein>
<feature type="non-terminal residue" evidence="1">
    <location>
        <position position="141"/>
    </location>
</feature>
<proteinExistence type="predicted"/>
<dbReference type="AlphaFoldDB" id="X1U306"/>
<reference evidence="1" key="1">
    <citation type="journal article" date="2014" name="Front. Microbiol.">
        <title>High frequency of phylogenetically diverse reductive dehalogenase-homologous genes in deep subseafloor sedimentary metagenomes.</title>
        <authorList>
            <person name="Kawai M."/>
            <person name="Futagami T."/>
            <person name="Toyoda A."/>
            <person name="Takaki Y."/>
            <person name="Nishi S."/>
            <person name="Hori S."/>
            <person name="Arai W."/>
            <person name="Tsubouchi T."/>
            <person name="Morono Y."/>
            <person name="Uchiyama I."/>
            <person name="Ito T."/>
            <person name="Fujiyama A."/>
            <person name="Inagaki F."/>
            <person name="Takami H."/>
        </authorList>
    </citation>
    <scope>NUCLEOTIDE SEQUENCE</scope>
    <source>
        <strain evidence="1">Expedition CK06-06</strain>
    </source>
</reference>
<organism evidence="1">
    <name type="scientific">marine sediment metagenome</name>
    <dbReference type="NCBI Taxonomy" id="412755"/>
    <lineage>
        <taxon>unclassified sequences</taxon>
        <taxon>metagenomes</taxon>
        <taxon>ecological metagenomes</taxon>
    </lineage>
</organism>
<comment type="caution">
    <text evidence="1">The sequence shown here is derived from an EMBL/GenBank/DDBJ whole genome shotgun (WGS) entry which is preliminary data.</text>
</comment>